<evidence type="ECO:0000256" key="4">
    <source>
        <dbReference type="SAM" id="SignalP"/>
    </source>
</evidence>
<feature type="signal peptide" evidence="4">
    <location>
        <begin position="1"/>
        <end position="27"/>
    </location>
</feature>
<evidence type="ECO:0000313" key="5">
    <source>
        <dbReference type="EMBL" id="QFG67542.1"/>
    </source>
</evidence>
<sequence>MTRRSAPQTRHLVALALLAAAMLTACSDGEDETETTAAPPPPSAADRLTQAHGVLVEAGSLHLAMSGSDLPEDQSTYIISATGEGTMDPPAFDGTITAQMAGIQADVPTVAVDGELYVKLPYVPRHVRTDPEDLGVPDPATLFDPEEGLVGLLGQTQEPEFGERRREGAEVVQEVVGTLPGQVVRDLLSAGDADADFDVSYGLVEEDWQVRTVVITGPFYPPATSTYSLMLSSYGAPVTVTAP</sequence>
<comment type="similarity">
    <text evidence="2">Belongs to the LppX/LprAFG lipoprotein family.</text>
</comment>
<accession>A0A5J6V2Z8</accession>
<reference evidence="5 6" key="1">
    <citation type="submission" date="2019-09" db="EMBL/GenBank/DDBJ databases">
        <title>Serinicoccus pratensis sp. nov., isolated from meadow soil.</title>
        <authorList>
            <person name="Zhang W."/>
        </authorList>
    </citation>
    <scope>NUCLEOTIDE SEQUENCE [LARGE SCALE GENOMIC DNA]</scope>
    <source>
        <strain evidence="5 6">W204</strain>
    </source>
</reference>
<evidence type="ECO:0000256" key="2">
    <source>
        <dbReference type="ARBA" id="ARBA00009194"/>
    </source>
</evidence>
<dbReference type="SUPFAM" id="SSF89392">
    <property type="entry name" value="Prokaryotic lipoproteins and lipoprotein localization factors"/>
    <property type="match status" value="1"/>
</dbReference>
<keyword evidence="4" id="KW-0732">Signal</keyword>
<dbReference type="InterPro" id="IPR029046">
    <property type="entry name" value="LolA/LolB/LppX"/>
</dbReference>
<keyword evidence="5" id="KW-0449">Lipoprotein</keyword>
<protein>
    <submittedName>
        <fullName evidence="5">LppX_LprAFG lipoprotein</fullName>
    </submittedName>
</protein>
<keyword evidence="3" id="KW-1003">Cell membrane</keyword>
<dbReference type="RefSeq" id="WP_158059940.1">
    <property type="nucleotide sequence ID" value="NZ_CP044427.1"/>
</dbReference>
<gene>
    <name evidence="5" type="ORF">FY030_01305</name>
</gene>
<evidence type="ECO:0000256" key="1">
    <source>
        <dbReference type="ARBA" id="ARBA00004196"/>
    </source>
</evidence>
<dbReference type="OrthoDB" id="5143207at2"/>
<dbReference type="GO" id="GO:0030313">
    <property type="term" value="C:cell envelope"/>
    <property type="evidence" value="ECO:0007669"/>
    <property type="project" value="UniProtKB-SubCell"/>
</dbReference>
<feature type="chain" id="PRO_5023820821" evidence="4">
    <location>
        <begin position="28"/>
        <end position="243"/>
    </location>
</feature>
<dbReference type="Proteomes" id="UP000326546">
    <property type="component" value="Chromosome"/>
</dbReference>
<keyword evidence="3" id="KW-0472">Membrane</keyword>
<dbReference type="CDD" id="cd16334">
    <property type="entry name" value="LppX-like"/>
    <property type="match status" value="1"/>
</dbReference>
<evidence type="ECO:0000313" key="6">
    <source>
        <dbReference type="Proteomes" id="UP000326546"/>
    </source>
</evidence>
<dbReference type="PROSITE" id="PS51257">
    <property type="entry name" value="PROKAR_LIPOPROTEIN"/>
    <property type="match status" value="1"/>
</dbReference>
<evidence type="ECO:0000256" key="3">
    <source>
        <dbReference type="ARBA" id="ARBA00022475"/>
    </source>
</evidence>
<dbReference type="EMBL" id="CP044427">
    <property type="protein sequence ID" value="QFG67542.1"/>
    <property type="molecule type" value="Genomic_DNA"/>
</dbReference>
<dbReference type="Gene3D" id="2.50.20.20">
    <property type="match status" value="1"/>
</dbReference>
<proteinExistence type="inferred from homology"/>
<dbReference type="Pfam" id="PF07161">
    <property type="entry name" value="LppX_LprAFG"/>
    <property type="match status" value="1"/>
</dbReference>
<name>A0A5J6V2Z8_9MICO</name>
<organism evidence="5 6">
    <name type="scientific">Ornithinimicrobium pratense</name>
    <dbReference type="NCBI Taxonomy" id="2593973"/>
    <lineage>
        <taxon>Bacteria</taxon>
        <taxon>Bacillati</taxon>
        <taxon>Actinomycetota</taxon>
        <taxon>Actinomycetes</taxon>
        <taxon>Micrococcales</taxon>
        <taxon>Ornithinimicrobiaceae</taxon>
        <taxon>Ornithinimicrobium</taxon>
    </lineage>
</organism>
<dbReference type="AlphaFoldDB" id="A0A5J6V2Z8"/>
<keyword evidence="6" id="KW-1185">Reference proteome</keyword>
<dbReference type="InterPro" id="IPR009830">
    <property type="entry name" value="LppX/LprAFG"/>
</dbReference>
<comment type="subcellular location">
    <subcellularLocation>
        <location evidence="1">Cell envelope</location>
    </subcellularLocation>
</comment>
<dbReference type="KEGG" id="serw:FY030_01305"/>